<sequence length="91" mass="10612">MLAQFIFKALFFLLFIFVCHTVIQHLEAQFRIPKPKLSRSLNGEKYNAMMTQIQNSTSANPNTPLFDQEQIEKLNNDLQQFMDEQTSQTLS</sequence>
<protein>
    <submittedName>
        <fullName evidence="1">Uncharacterized protein</fullName>
    </submittedName>
</protein>
<dbReference type="AlphaFoldDB" id="A0A6C0IQ94"/>
<organism evidence="1">
    <name type="scientific">viral metagenome</name>
    <dbReference type="NCBI Taxonomy" id="1070528"/>
    <lineage>
        <taxon>unclassified sequences</taxon>
        <taxon>metagenomes</taxon>
        <taxon>organismal metagenomes</taxon>
    </lineage>
</organism>
<evidence type="ECO:0000313" key="1">
    <source>
        <dbReference type="EMBL" id="QHT95361.1"/>
    </source>
</evidence>
<proteinExistence type="predicted"/>
<accession>A0A6C0IQ94</accession>
<name>A0A6C0IQ94_9ZZZZ</name>
<reference evidence="1" key="1">
    <citation type="journal article" date="2020" name="Nature">
        <title>Giant virus diversity and host interactions through global metagenomics.</title>
        <authorList>
            <person name="Schulz F."/>
            <person name="Roux S."/>
            <person name="Paez-Espino D."/>
            <person name="Jungbluth S."/>
            <person name="Walsh D.A."/>
            <person name="Denef V.J."/>
            <person name="McMahon K.D."/>
            <person name="Konstantinidis K.T."/>
            <person name="Eloe-Fadrosh E.A."/>
            <person name="Kyrpides N.C."/>
            <person name="Woyke T."/>
        </authorList>
    </citation>
    <scope>NUCLEOTIDE SEQUENCE</scope>
    <source>
        <strain evidence="1">GVMAG-M-3300024261-8</strain>
    </source>
</reference>
<dbReference type="EMBL" id="MN740240">
    <property type="protein sequence ID" value="QHT95361.1"/>
    <property type="molecule type" value="Genomic_DNA"/>
</dbReference>